<reference evidence="2 3" key="1">
    <citation type="submission" date="2020-07" db="EMBL/GenBank/DDBJ databases">
        <title>Sequencing the genomes of 1000 actinobacteria strains.</title>
        <authorList>
            <person name="Klenk H.-P."/>
        </authorList>
    </citation>
    <scope>NUCLEOTIDE SEQUENCE [LARGE SCALE GENOMIC DNA]</scope>
    <source>
        <strain evidence="2 3">DSM 18448</strain>
    </source>
</reference>
<evidence type="ECO:0000256" key="1">
    <source>
        <dbReference type="SAM" id="MobiDB-lite"/>
    </source>
</evidence>
<feature type="compositionally biased region" description="Low complexity" evidence="1">
    <location>
        <begin position="58"/>
        <end position="68"/>
    </location>
</feature>
<evidence type="ECO:0000313" key="3">
    <source>
        <dbReference type="Proteomes" id="UP000579605"/>
    </source>
</evidence>
<name>A0A852ZGF3_9ACTN</name>
<feature type="region of interest" description="Disordered" evidence="1">
    <location>
        <begin position="1"/>
        <end position="83"/>
    </location>
</feature>
<feature type="compositionally biased region" description="Acidic residues" evidence="1">
    <location>
        <begin position="70"/>
        <end position="83"/>
    </location>
</feature>
<organism evidence="2 3">
    <name type="scientific">Actinopolymorpha rutila</name>
    <dbReference type="NCBI Taxonomy" id="446787"/>
    <lineage>
        <taxon>Bacteria</taxon>
        <taxon>Bacillati</taxon>
        <taxon>Actinomycetota</taxon>
        <taxon>Actinomycetes</taxon>
        <taxon>Propionibacteriales</taxon>
        <taxon>Actinopolymorphaceae</taxon>
        <taxon>Actinopolymorpha</taxon>
    </lineage>
</organism>
<protein>
    <submittedName>
        <fullName evidence="2">Uncharacterized protein</fullName>
    </submittedName>
</protein>
<accession>A0A852ZGF3</accession>
<keyword evidence="3" id="KW-1185">Reference proteome</keyword>
<feature type="compositionally biased region" description="Acidic residues" evidence="1">
    <location>
        <begin position="1"/>
        <end position="12"/>
    </location>
</feature>
<dbReference type="EMBL" id="JACBZH010000001">
    <property type="protein sequence ID" value="NYH92177.1"/>
    <property type="molecule type" value="Genomic_DNA"/>
</dbReference>
<dbReference type="AlphaFoldDB" id="A0A852ZGF3"/>
<evidence type="ECO:0000313" key="2">
    <source>
        <dbReference type="EMBL" id="NYH92177.1"/>
    </source>
</evidence>
<gene>
    <name evidence="2" type="ORF">F4554_004815</name>
</gene>
<sequence>MDGDQGGDENDEQYGGRRGDPGSGVPLRREQPDQPDQPEPTGRRALPWTDPSEPDAPSPSAGAAPATSYIDDEAADDDRFEPL</sequence>
<comment type="caution">
    <text evidence="2">The sequence shown here is derived from an EMBL/GenBank/DDBJ whole genome shotgun (WGS) entry which is preliminary data.</text>
</comment>
<dbReference type="Proteomes" id="UP000579605">
    <property type="component" value="Unassembled WGS sequence"/>
</dbReference>
<dbReference type="RefSeq" id="WP_179789635.1">
    <property type="nucleotide sequence ID" value="NZ_BAAARR010000005.1"/>
</dbReference>
<proteinExistence type="predicted"/>